<feature type="transmembrane region" description="Helical" evidence="2">
    <location>
        <begin position="159"/>
        <end position="184"/>
    </location>
</feature>
<feature type="compositionally biased region" description="Polar residues" evidence="1">
    <location>
        <begin position="249"/>
        <end position="263"/>
    </location>
</feature>
<feature type="region of interest" description="Disordered" evidence="1">
    <location>
        <begin position="280"/>
        <end position="371"/>
    </location>
</feature>
<keyword evidence="4" id="KW-1185">Reference proteome</keyword>
<evidence type="ECO:0000256" key="2">
    <source>
        <dbReference type="SAM" id="Phobius"/>
    </source>
</evidence>
<proteinExistence type="predicted"/>
<feature type="transmembrane region" description="Helical" evidence="2">
    <location>
        <begin position="51"/>
        <end position="75"/>
    </location>
</feature>
<organism evidence="3 4">
    <name type="scientific">Sistotremastrum niveocremeum HHB9708</name>
    <dbReference type="NCBI Taxonomy" id="1314777"/>
    <lineage>
        <taxon>Eukaryota</taxon>
        <taxon>Fungi</taxon>
        <taxon>Dikarya</taxon>
        <taxon>Basidiomycota</taxon>
        <taxon>Agaricomycotina</taxon>
        <taxon>Agaricomycetes</taxon>
        <taxon>Sistotremastrales</taxon>
        <taxon>Sistotremastraceae</taxon>
        <taxon>Sertulicium</taxon>
        <taxon>Sertulicium niveocremeum</taxon>
    </lineage>
</organism>
<protein>
    <submittedName>
        <fullName evidence="3">Uncharacterized protein</fullName>
    </submittedName>
</protein>
<evidence type="ECO:0000256" key="1">
    <source>
        <dbReference type="SAM" id="MobiDB-lite"/>
    </source>
</evidence>
<feature type="transmembrane region" description="Helical" evidence="2">
    <location>
        <begin position="96"/>
        <end position="116"/>
    </location>
</feature>
<feature type="transmembrane region" description="Helical" evidence="2">
    <location>
        <begin position="12"/>
        <end position="39"/>
    </location>
</feature>
<feature type="compositionally biased region" description="Polar residues" evidence="1">
    <location>
        <begin position="230"/>
        <end position="239"/>
    </location>
</feature>
<name>A0A164UND6_9AGAM</name>
<feature type="compositionally biased region" description="Polar residues" evidence="1">
    <location>
        <begin position="280"/>
        <end position="294"/>
    </location>
</feature>
<accession>A0A164UND6</accession>
<evidence type="ECO:0000313" key="4">
    <source>
        <dbReference type="Proteomes" id="UP000076722"/>
    </source>
</evidence>
<dbReference type="OrthoDB" id="2552042at2759"/>
<gene>
    <name evidence="3" type="ORF">SISNIDRAFT_507349</name>
</gene>
<feature type="region of interest" description="Disordered" evidence="1">
    <location>
        <begin position="223"/>
        <end position="268"/>
    </location>
</feature>
<dbReference type="EMBL" id="KV419407">
    <property type="protein sequence ID" value="KZS93396.1"/>
    <property type="molecule type" value="Genomic_DNA"/>
</dbReference>
<dbReference type="Proteomes" id="UP000076722">
    <property type="component" value="Unassembled WGS sequence"/>
</dbReference>
<keyword evidence="2" id="KW-0812">Transmembrane</keyword>
<keyword evidence="2" id="KW-1133">Transmembrane helix</keyword>
<dbReference type="AlphaFoldDB" id="A0A164UND6"/>
<evidence type="ECO:0000313" key="3">
    <source>
        <dbReference type="EMBL" id="KZS93396.1"/>
    </source>
</evidence>
<dbReference type="STRING" id="1314777.A0A164UND6"/>
<keyword evidence="2" id="KW-0472">Membrane</keyword>
<sequence>MPVIKEYCCCAVPLMNAGIIAALLSNVILGMTAGTLAFAAPSIVGASVPSFAPIIFGLLCYVAAVTQGLGLFAVLKLSFNQANHHQERSILFKRFTMLHSLITTAAFAVAAAFIIISATKHSSSQSACEKTFNNFNANATTTDGISTNTGEEGSILCNIFTWVTVGVMGGLWVILGIFEVYIYFVISGYGWSQRDDHAKYFALYSVNDLSGGDAMMMNERGGTGGDVWNSRMSTDSLDNYGTGRKGPHSRSNSGATMPDNGQYNDVPYANEAYPQQPVYRQNTQRSQATRQASGDNAYLSHPSAAYTTEPGPTPLYNDPYYINNQNYGGTPERPPPSQSHPAEGSFRRKTPRNAPTTSSQRRRTGSSGYLD</sequence>
<reference evidence="3 4" key="1">
    <citation type="journal article" date="2016" name="Mol. Biol. Evol.">
        <title>Comparative Genomics of Early-Diverging Mushroom-Forming Fungi Provides Insights into the Origins of Lignocellulose Decay Capabilities.</title>
        <authorList>
            <person name="Nagy L.G."/>
            <person name="Riley R."/>
            <person name="Tritt A."/>
            <person name="Adam C."/>
            <person name="Daum C."/>
            <person name="Floudas D."/>
            <person name="Sun H."/>
            <person name="Yadav J.S."/>
            <person name="Pangilinan J."/>
            <person name="Larsson K.H."/>
            <person name="Matsuura K."/>
            <person name="Barry K."/>
            <person name="Labutti K."/>
            <person name="Kuo R."/>
            <person name="Ohm R.A."/>
            <person name="Bhattacharya S.S."/>
            <person name="Shirouzu T."/>
            <person name="Yoshinaga Y."/>
            <person name="Martin F.M."/>
            <person name="Grigoriev I.V."/>
            <person name="Hibbett D.S."/>
        </authorList>
    </citation>
    <scope>NUCLEOTIDE SEQUENCE [LARGE SCALE GENOMIC DNA]</scope>
    <source>
        <strain evidence="3 4">HHB9708</strain>
    </source>
</reference>